<feature type="region of interest" description="Disordered" evidence="1">
    <location>
        <begin position="22"/>
        <end position="83"/>
    </location>
</feature>
<dbReference type="STRING" id="131310.A0A0N4Z3H1"/>
<proteinExistence type="predicted"/>
<protein>
    <submittedName>
        <fullName evidence="3">RRP15-like protein</fullName>
    </submittedName>
</protein>
<keyword evidence="2" id="KW-1185">Reference proteome</keyword>
<feature type="compositionally biased region" description="Acidic residues" evidence="1">
    <location>
        <begin position="22"/>
        <end position="76"/>
    </location>
</feature>
<evidence type="ECO:0000313" key="3">
    <source>
        <dbReference type="WBParaSite" id="PTRK_0000146900.1"/>
    </source>
</evidence>
<dbReference type="WBParaSite" id="PTRK_0000146900.1">
    <property type="protein sequence ID" value="PTRK_0000146900.1"/>
    <property type="gene ID" value="PTRK_0000146900"/>
</dbReference>
<name>A0A0N4Z3H1_PARTI</name>
<evidence type="ECO:0000256" key="1">
    <source>
        <dbReference type="SAM" id="MobiDB-lite"/>
    </source>
</evidence>
<evidence type="ECO:0000313" key="2">
    <source>
        <dbReference type="Proteomes" id="UP000038045"/>
    </source>
</evidence>
<dbReference type="Proteomes" id="UP000038045">
    <property type="component" value="Unplaced"/>
</dbReference>
<dbReference type="AlphaFoldDB" id="A0A0N4Z3H1"/>
<organism evidence="2 3">
    <name type="scientific">Parastrongyloides trichosuri</name>
    <name type="common">Possum-specific nematode worm</name>
    <dbReference type="NCBI Taxonomy" id="131310"/>
    <lineage>
        <taxon>Eukaryota</taxon>
        <taxon>Metazoa</taxon>
        <taxon>Ecdysozoa</taxon>
        <taxon>Nematoda</taxon>
        <taxon>Chromadorea</taxon>
        <taxon>Rhabditida</taxon>
        <taxon>Tylenchina</taxon>
        <taxon>Panagrolaimomorpha</taxon>
        <taxon>Strongyloidoidea</taxon>
        <taxon>Strongyloididae</taxon>
        <taxon>Parastrongyloides</taxon>
    </lineage>
</organism>
<reference evidence="3" key="1">
    <citation type="submission" date="2017-02" db="UniProtKB">
        <authorList>
            <consortium name="WormBaseParasite"/>
        </authorList>
    </citation>
    <scope>IDENTIFICATION</scope>
</reference>
<sequence>MATKRKGAEIEYEIEDEFAEINDDELEAVSSDEEVMNDRFDSDEDNNNVEMVNESEDSAQYDDEESEEEMSSEEEGVVPNADMKREKLKSVQFDSAKVIKKKERLYKESTRLSRREIAELHREKLTKLKMGMVKPNYALDRNKERHLARIATLGVTTLFNKVLEHKKCSTYDVVVKKEEKAKTIEKVYQAQLDALPRTANKFIVKKTD</sequence>
<accession>A0A0N4Z3H1</accession>